<dbReference type="RefSeq" id="WP_066985311.1">
    <property type="nucleotide sequence ID" value="NZ_LUUI01000128.1"/>
</dbReference>
<comment type="caution">
    <text evidence="2">The sequence shown here is derived from an EMBL/GenBank/DDBJ whole genome shotgun (WGS) entry which is preliminary data.</text>
</comment>
<protein>
    <submittedName>
        <fullName evidence="2">Uncharacterized protein</fullName>
    </submittedName>
</protein>
<accession>A0A177N546</accession>
<evidence type="ECO:0000256" key="1">
    <source>
        <dbReference type="SAM" id="Coils"/>
    </source>
</evidence>
<dbReference type="Proteomes" id="UP000078476">
    <property type="component" value="Unassembled WGS sequence"/>
</dbReference>
<dbReference type="EMBL" id="LUUI01000128">
    <property type="protein sequence ID" value="OAI12603.1"/>
    <property type="molecule type" value="Genomic_DNA"/>
</dbReference>
<proteinExistence type="predicted"/>
<dbReference type="AlphaFoldDB" id="A0A177N546"/>
<dbReference type="STRING" id="980561.A1359_13785"/>
<feature type="coiled-coil region" evidence="1">
    <location>
        <begin position="5"/>
        <end position="32"/>
    </location>
</feature>
<keyword evidence="1" id="KW-0175">Coiled coil</keyword>
<name>A0A177N546_9GAMM</name>
<sequence length="93" mass="10742">MSANANNSEYTLKHLRDRAERFQDEVSKLKALDYLLSSSTDDSLRELSWLISPIAISLNEIREEMMEFFYTQHTEVTTKAKSDKKAKPESVNV</sequence>
<keyword evidence="3" id="KW-1185">Reference proteome</keyword>
<evidence type="ECO:0000313" key="2">
    <source>
        <dbReference type="EMBL" id="OAI12603.1"/>
    </source>
</evidence>
<organism evidence="2 3">
    <name type="scientific">Methylomonas lenta</name>
    <dbReference type="NCBI Taxonomy" id="980561"/>
    <lineage>
        <taxon>Bacteria</taxon>
        <taxon>Pseudomonadati</taxon>
        <taxon>Pseudomonadota</taxon>
        <taxon>Gammaproteobacteria</taxon>
        <taxon>Methylococcales</taxon>
        <taxon>Methylococcaceae</taxon>
        <taxon>Methylomonas</taxon>
    </lineage>
</organism>
<reference evidence="2 3" key="1">
    <citation type="submission" date="2016-03" db="EMBL/GenBank/DDBJ databases">
        <authorList>
            <person name="Ploux O."/>
        </authorList>
    </citation>
    <scope>NUCLEOTIDE SEQUENCE [LARGE SCALE GENOMIC DNA]</scope>
    <source>
        <strain evidence="2 3">R-45370</strain>
    </source>
</reference>
<gene>
    <name evidence="2" type="ORF">A1359_13785</name>
</gene>
<evidence type="ECO:0000313" key="3">
    <source>
        <dbReference type="Proteomes" id="UP000078476"/>
    </source>
</evidence>